<keyword evidence="4" id="KW-1185">Reference proteome</keyword>
<protein>
    <recommendedName>
        <fullName evidence="5">X-X-X-Leu-X-X-Gly heptad repeat protein</fullName>
    </recommendedName>
</protein>
<name>A0A1C7I9Q2_9FIRM</name>
<dbReference type="OrthoDB" id="9815841at2"/>
<dbReference type="Proteomes" id="UP000092574">
    <property type="component" value="Chromosome"/>
</dbReference>
<sequence length="903" mass="95813">MNRNRKLKNKMMTGLAVSMATVVGAMPVYAAGETEKEVSKEETVYVNADAAGKEKDVTVSSWLKNAGVEKKLKDQTDLKDIKNVKGEETYTEKGDSVIWNTEGQDIYYQGKTSKALPVSVNLAYYLDGKKMSPEDLPGKSGHLQIKIHYENHVKQTVKVDGKEETLYSPFVMMTGLILPEDIFSNVMIDNGKVISDGSRNIVLGIAMPGLKESLGLDKNLNKGNDSDGITLPESLEVSADVKNFSMDPTFTIALTDIMKELNTEDITDMDKLKDSLNDLEDTALKLVDGSAELSKGADTLDSKYKEFDDGVNVLKSGIDVLNSGGVQLADGIGSYTEGVDQLDNGIQTYLGSSGVLTGKVTEYVDGINTIVNGVKQYTDGASLLADGTTAYIAGEKQLAAGAEGLRPLIEGLPKITDAVGQLNSALDGKGSTTDDIRLAADTLAAGTQQLKDTLDSTDIHAMMALVDQMTGTGQELLRETEDLSSMMQEKIAVPVSEMIAAGESLKNNLSSLQSYLTTIQSESERAIAQAEQAVTNDVNSKIDMKNTQIQNMANTAADTAQEAANAELQAARDALDAQIAASDDEAVISALTAAKGQLGNVTVDAENMEKLEHIQVPAVNVNIPAFDASGIVNAIEKMAGSYQTVEAAVSELGSDEFPLIQKQLEGITAMKNQIPTAPMETLKESVSALNTGMQQLKGGISQLSGSVSLLDQSTSTLPKTSKGIQSLLDGFKNLGNANQKLLDGAGELKQNAPILVQGVGTLQGGTSQLSHGLDELSTELCSGAAMLSANSGTLREGAATLTSGTGELLSGSNTLQDASGQIQEGISQLKDGAKTLKDGMKEFHEKGTKKLKDTIEDKVGNILDRVNALNSENCTYDTFSGKADNMNGNVKFIIETDAIEAEE</sequence>
<dbReference type="RefSeq" id="WP_065541834.1">
    <property type="nucleotide sequence ID" value="NZ_CP015405.2"/>
</dbReference>
<reference evidence="3" key="1">
    <citation type="submission" date="2017-04" db="EMBL/GenBank/DDBJ databases">
        <title>Complete Genome Sequences of Twelve Strains of a Stable Defined Moderately Diverse Mouse Microbiota 2 (sDMDMm2).</title>
        <authorList>
            <person name="Uchimura Y."/>
            <person name="Wyss M."/>
            <person name="Brugiroux S."/>
            <person name="Limenitakis J.P."/>
            <person name="Stecher B."/>
            <person name="McCoy K.D."/>
            <person name="Macpherson A.J."/>
        </authorList>
    </citation>
    <scope>NUCLEOTIDE SEQUENCE</scope>
    <source>
        <strain evidence="3">YL58</strain>
    </source>
</reference>
<accession>A0A1C7I9Q2</accession>
<organism evidence="3 4">
    <name type="scientific">Blautia pseudococcoides</name>
    <dbReference type="NCBI Taxonomy" id="1796616"/>
    <lineage>
        <taxon>Bacteria</taxon>
        <taxon>Bacillati</taxon>
        <taxon>Bacillota</taxon>
        <taxon>Clostridia</taxon>
        <taxon>Lachnospirales</taxon>
        <taxon>Lachnospiraceae</taxon>
        <taxon>Blautia</taxon>
    </lineage>
</organism>
<dbReference type="AlphaFoldDB" id="A0A1C7I9Q2"/>
<evidence type="ECO:0000256" key="1">
    <source>
        <dbReference type="SAM" id="Coils"/>
    </source>
</evidence>
<keyword evidence="2" id="KW-0732">Signal</keyword>
<dbReference type="STRING" id="1796616.A4V09_07610"/>
<keyword evidence="1" id="KW-0175">Coiled coil</keyword>
<dbReference type="InterPro" id="IPR023908">
    <property type="entry name" value="xxxLxxG_rpt"/>
</dbReference>
<evidence type="ECO:0000256" key="2">
    <source>
        <dbReference type="SAM" id="SignalP"/>
    </source>
</evidence>
<feature type="coiled-coil region" evidence="1">
    <location>
        <begin position="549"/>
        <end position="585"/>
    </location>
</feature>
<evidence type="ECO:0000313" key="3">
    <source>
        <dbReference type="EMBL" id="ANU75644.1"/>
    </source>
</evidence>
<proteinExistence type="predicted"/>
<gene>
    <name evidence="3" type="ORF">A4V09_07610</name>
</gene>
<dbReference type="KEGG" id="byl:A4V09_07610"/>
<feature type="signal peptide" evidence="2">
    <location>
        <begin position="1"/>
        <end position="30"/>
    </location>
</feature>
<evidence type="ECO:0000313" key="4">
    <source>
        <dbReference type="Proteomes" id="UP000092574"/>
    </source>
</evidence>
<evidence type="ECO:0008006" key="5">
    <source>
        <dbReference type="Google" id="ProtNLM"/>
    </source>
</evidence>
<dbReference type="EMBL" id="CP015405">
    <property type="protein sequence ID" value="ANU75644.1"/>
    <property type="molecule type" value="Genomic_DNA"/>
</dbReference>
<feature type="chain" id="PRO_5008887852" description="X-X-X-Leu-X-X-Gly heptad repeat protein" evidence="2">
    <location>
        <begin position="31"/>
        <end position="903"/>
    </location>
</feature>
<dbReference type="NCBIfam" id="TIGR03057">
    <property type="entry name" value="xxxLxxG_by_4"/>
    <property type="match status" value="1"/>
</dbReference>